<dbReference type="InterPro" id="IPR000595">
    <property type="entry name" value="cNMP-bd_dom"/>
</dbReference>
<evidence type="ECO:0000259" key="1">
    <source>
        <dbReference type="PROSITE" id="PS50042"/>
    </source>
</evidence>
<sequence>MVLAYGGEGVDDHDWLITRTVLPSFESVFDELEPISEFVCPPFVPPCRSSRQYSLMADALTIGGVISEWEKKMILARLRQTPPLVEEEFQRRLSTVHTRNTREYIREIQIRASTQVEAEQEGRRLEYEGGISRREAVFARHKNLATILRGEVKTVRARRWCTIIFSHVFLMALMKERRIHEAYEKITWMLLPIIKRRAAVSVKRKEAEKLTRMNLENIPFPSPSIIRSMYGTFFKGWPSPLLEMLARKAKPLFFPSGKFLMHEGDLDRCMYMITTGSVSVILNDRSKGKKRTKECSKACFALTPPCYVGEFALVCKEPRSASIQCETDVGAWTVSPEDYEEVAQHLSPEVASQQREATDVRRRANLQKFFPLRVELLSQFPYFEKFSVEALNKIISAVEPIVLHDGDPLFSKSDMDSSAYFIQDGVAILLEEDGTRRTIPRGSCVGIFECACSVNERKRYSIISKNYCDIWRMRREVLIDVGMSEPAAFLYCRSAAKSQRANEVVKPTNPSIFVRKDPYLTFCFTRQLIGRLWEAALPVIYLNDEKLVAQGQLFKQFIILHNGVFETTIIAGNGEHHTVRITVNGEVTAMEVISGSNDNSLYKGREPMTKAFFSLVLGAYEYASSMPQYSSTVTSYGLSEAFVVDRANFDALVPPELREIMEEDKDARKIVYSSHKENDPGVIMSNMHLGFASTYRKSKKCHVKGDAI</sequence>
<dbReference type="VEuPathDB" id="TriTrypDB:TcCLB.507035.110"/>
<gene>
    <name evidence="2" type="ORF">C4B63_80g15</name>
</gene>
<comment type="caution">
    <text evidence="2">The sequence shown here is derived from an EMBL/GenBank/DDBJ whole genome shotgun (WGS) entry which is preliminary data.</text>
</comment>
<dbReference type="VEuPathDB" id="TriTrypDB:Tc_MARK_4049"/>
<dbReference type="VEuPathDB" id="TriTrypDB:TcBrA4_0035440"/>
<dbReference type="VEuPathDB" id="TriTrypDB:TCSYLVIO_005368"/>
<dbReference type="Pfam" id="PF00027">
    <property type="entry name" value="cNMP_binding"/>
    <property type="match status" value="1"/>
</dbReference>
<dbReference type="VEuPathDB" id="TriTrypDB:TcYC6_0049440"/>
<dbReference type="VEuPathDB" id="TriTrypDB:TcCLB.508523.80"/>
<dbReference type="GO" id="GO:0034236">
    <property type="term" value="F:protein kinase A catalytic subunit binding"/>
    <property type="evidence" value="ECO:0007669"/>
    <property type="project" value="TreeGrafter"/>
</dbReference>
<proteinExistence type="predicted"/>
<dbReference type="Proteomes" id="UP000246121">
    <property type="component" value="Unassembled WGS sequence"/>
</dbReference>
<dbReference type="GO" id="GO:0004862">
    <property type="term" value="F:cAMP-dependent protein kinase inhibitor activity"/>
    <property type="evidence" value="ECO:0007669"/>
    <property type="project" value="TreeGrafter"/>
</dbReference>
<dbReference type="GO" id="GO:0005829">
    <property type="term" value="C:cytosol"/>
    <property type="evidence" value="ECO:0007669"/>
    <property type="project" value="TreeGrafter"/>
</dbReference>
<dbReference type="VEuPathDB" id="TriTrypDB:TcG_04149"/>
<evidence type="ECO:0000313" key="3">
    <source>
        <dbReference type="Proteomes" id="UP000246121"/>
    </source>
</evidence>
<dbReference type="GO" id="GO:0030552">
    <property type="term" value="F:cAMP binding"/>
    <property type="evidence" value="ECO:0007669"/>
    <property type="project" value="TreeGrafter"/>
</dbReference>
<dbReference type="VEuPathDB" id="TriTrypDB:TcCL_ESM00859"/>
<accession>A0A2V2UVA2</accession>
<evidence type="ECO:0000313" key="2">
    <source>
        <dbReference type="EMBL" id="PWU88059.1"/>
    </source>
</evidence>
<organism evidence="2 3">
    <name type="scientific">Trypanosoma cruzi</name>
    <dbReference type="NCBI Taxonomy" id="5693"/>
    <lineage>
        <taxon>Eukaryota</taxon>
        <taxon>Discoba</taxon>
        <taxon>Euglenozoa</taxon>
        <taxon>Kinetoplastea</taxon>
        <taxon>Metakinetoplastina</taxon>
        <taxon>Trypanosomatida</taxon>
        <taxon>Trypanosomatidae</taxon>
        <taxon>Trypanosoma</taxon>
        <taxon>Schizotrypanum</taxon>
    </lineage>
</organism>
<dbReference type="VEuPathDB" id="TriTrypDB:BCY84_08318"/>
<protein>
    <submittedName>
        <fullName evidence="2">Putative cAMP response protein 1</fullName>
    </submittedName>
</protein>
<name>A0A2V2UVA2_TRYCR</name>
<dbReference type="VEuPathDB" id="TriTrypDB:C4B63_80g15"/>
<dbReference type="InterPro" id="IPR050503">
    <property type="entry name" value="cAMP-dep_PK_reg_su-like"/>
</dbReference>
<dbReference type="PANTHER" id="PTHR11635:SF164">
    <property type="entry name" value="NUCLEOTIDE-BINDING PROTEIN, PUTATIVE-RELATED"/>
    <property type="match status" value="1"/>
</dbReference>
<dbReference type="EMBL" id="PRFA01000080">
    <property type="protein sequence ID" value="PWU88059.1"/>
    <property type="molecule type" value="Genomic_DNA"/>
</dbReference>
<dbReference type="VEuPathDB" id="TriTrypDB:C3747_322g17"/>
<feature type="domain" description="Cyclic nucleotide-binding" evidence="1">
    <location>
        <begin position="382"/>
        <end position="478"/>
    </location>
</feature>
<dbReference type="InterPro" id="IPR018490">
    <property type="entry name" value="cNMP-bd_dom_sf"/>
</dbReference>
<dbReference type="Gene3D" id="2.60.120.10">
    <property type="entry name" value="Jelly Rolls"/>
    <property type="match status" value="2"/>
</dbReference>
<reference evidence="2 3" key="1">
    <citation type="journal article" date="2018" name="Microb. Genom.">
        <title>Expanding an expanded genome: long-read sequencing of Trypanosoma cruzi.</title>
        <authorList>
            <person name="Berna L."/>
            <person name="Rodriguez M."/>
            <person name="Chiribao M.L."/>
            <person name="Parodi-Talice A."/>
            <person name="Pita S."/>
            <person name="Rijo G."/>
            <person name="Alvarez-Valin F."/>
            <person name="Robello C."/>
        </authorList>
    </citation>
    <scope>NUCLEOTIDE SEQUENCE [LARGE SCALE GENOMIC DNA]</scope>
    <source>
        <strain evidence="2 3">Dm28c</strain>
    </source>
</reference>
<dbReference type="PROSITE" id="PS50042">
    <property type="entry name" value="CNMP_BINDING_3"/>
    <property type="match status" value="2"/>
</dbReference>
<dbReference type="SUPFAM" id="SSF51206">
    <property type="entry name" value="cAMP-binding domain-like"/>
    <property type="match status" value="3"/>
</dbReference>
<dbReference type="GO" id="GO:0005952">
    <property type="term" value="C:cAMP-dependent protein kinase complex"/>
    <property type="evidence" value="ECO:0007669"/>
    <property type="project" value="InterPro"/>
</dbReference>
<dbReference type="VEuPathDB" id="TriTrypDB:ECC02_009248"/>
<dbReference type="VEuPathDB" id="TriTrypDB:TCDM_05810"/>
<dbReference type="AlphaFoldDB" id="A0A2V2UVA2"/>
<dbReference type="PANTHER" id="PTHR11635">
    <property type="entry name" value="CAMP-DEPENDENT PROTEIN KINASE REGULATORY CHAIN"/>
    <property type="match status" value="1"/>
</dbReference>
<feature type="domain" description="Cyclic nucleotide-binding" evidence="1">
    <location>
        <begin position="233"/>
        <end position="342"/>
    </location>
</feature>
<dbReference type="CDD" id="cd00038">
    <property type="entry name" value="CAP_ED"/>
    <property type="match status" value="1"/>
</dbReference>
<dbReference type="InterPro" id="IPR014710">
    <property type="entry name" value="RmlC-like_jellyroll"/>
</dbReference>